<dbReference type="OrthoDB" id="9800698at2"/>
<comment type="caution">
    <text evidence="1">The sequence shown here is derived from an EMBL/GenBank/DDBJ whole genome shotgun (WGS) entry which is preliminary data.</text>
</comment>
<dbReference type="EMBL" id="VIWP01000002">
    <property type="protein sequence ID" value="TWF57162.1"/>
    <property type="molecule type" value="Genomic_DNA"/>
</dbReference>
<evidence type="ECO:0000313" key="2">
    <source>
        <dbReference type="Proteomes" id="UP000320653"/>
    </source>
</evidence>
<dbReference type="SMART" id="SM00028">
    <property type="entry name" value="TPR"/>
    <property type="match status" value="3"/>
</dbReference>
<accession>A0A561R3H2</accession>
<dbReference type="AlphaFoldDB" id="A0A561R3H2"/>
<dbReference type="InterPro" id="IPR011990">
    <property type="entry name" value="TPR-like_helical_dom_sf"/>
</dbReference>
<dbReference type="InterPro" id="IPR019734">
    <property type="entry name" value="TPR_rpt"/>
</dbReference>
<name>A0A561R3H2_9HYPH</name>
<proteinExistence type="predicted"/>
<reference evidence="1 2" key="1">
    <citation type="submission" date="2019-06" db="EMBL/GenBank/DDBJ databases">
        <title>Sorghum-associated microbial communities from plants grown in Nebraska, USA.</title>
        <authorList>
            <person name="Schachtman D."/>
        </authorList>
    </citation>
    <scope>NUCLEOTIDE SEQUENCE [LARGE SCALE GENOMIC DNA]</scope>
    <source>
        <strain evidence="1 2">1225</strain>
    </source>
</reference>
<protein>
    <submittedName>
        <fullName evidence="1">Uncharacterized protein</fullName>
    </submittedName>
</protein>
<dbReference type="Proteomes" id="UP000320653">
    <property type="component" value="Unassembled WGS sequence"/>
</dbReference>
<dbReference type="Gene3D" id="1.25.40.10">
    <property type="entry name" value="Tetratricopeptide repeat domain"/>
    <property type="match status" value="1"/>
</dbReference>
<dbReference type="RefSeq" id="WP_145635459.1">
    <property type="nucleotide sequence ID" value="NZ_VIWP01000002.1"/>
</dbReference>
<keyword evidence="2" id="KW-1185">Reference proteome</keyword>
<sequence>MIFFKRKKKPGQTEGEFEASVRLGNAANAERRWVEASAHYENALRLRPADIAIRIQFGHSLKEQGLLAQAERAYGQATLDDPLDADAYLHLGHALKMQGAKGKAISAYRHAARLGSFGAIGKDARRELSALGINVPAGPMVDVSGVEIGERAQADLAAALRNGRLTKALTIIEASEAASLPLKFVKAQVYQVIQRYDDALVLYTELVAEGFGGSASRALRSLHIETGAHDKALQSLRNDLETNISEGAPFELQASLVSELVSVSQFALAFEAGAALFAANVRPELASARTAIDVKRDRVSRSLPHQLAGKFERDFLARSAALEKAGDAPQARLLEDEARALAAD</sequence>
<dbReference type="SUPFAM" id="SSF48452">
    <property type="entry name" value="TPR-like"/>
    <property type="match status" value="1"/>
</dbReference>
<gene>
    <name evidence="1" type="ORF">FHW37_102803</name>
</gene>
<evidence type="ECO:0000313" key="1">
    <source>
        <dbReference type="EMBL" id="TWF57162.1"/>
    </source>
</evidence>
<organism evidence="1 2">
    <name type="scientific">Neorhizobium alkalisoli</name>
    <dbReference type="NCBI Taxonomy" id="528178"/>
    <lineage>
        <taxon>Bacteria</taxon>
        <taxon>Pseudomonadati</taxon>
        <taxon>Pseudomonadota</taxon>
        <taxon>Alphaproteobacteria</taxon>
        <taxon>Hyphomicrobiales</taxon>
        <taxon>Rhizobiaceae</taxon>
        <taxon>Rhizobium/Agrobacterium group</taxon>
        <taxon>Neorhizobium</taxon>
    </lineage>
</organism>